<organism evidence="6">
    <name type="scientific">Ignavibacterium album</name>
    <dbReference type="NCBI Taxonomy" id="591197"/>
    <lineage>
        <taxon>Bacteria</taxon>
        <taxon>Pseudomonadati</taxon>
        <taxon>Ignavibacteriota</taxon>
        <taxon>Ignavibacteria</taxon>
        <taxon>Ignavibacteriales</taxon>
        <taxon>Ignavibacteriaceae</taxon>
        <taxon>Ignavibacterium</taxon>
    </lineage>
</organism>
<dbReference type="Pfam" id="PF00535">
    <property type="entry name" value="Glycos_transf_2"/>
    <property type="match status" value="1"/>
</dbReference>
<dbReference type="EMBL" id="DSVI01000003">
    <property type="protein sequence ID" value="HGT46461.1"/>
    <property type="molecule type" value="Genomic_DNA"/>
</dbReference>
<accession>A0A832DKS4</accession>
<evidence type="ECO:0000256" key="4">
    <source>
        <dbReference type="SAM" id="Phobius"/>
    </source>
</evidence>
<comment type="similarity">
    <text evidence="1">Belongs to the glycosyltransferase 2 family.</text>
</comment>
<dbReference type="InterPro" id="IPR029044">
    <property type="entry name" value="Nucleotide-diphossugar_trans"/>
</dbReference>
<keyword evidence="4" id="KW-1133">Transmembrane helix</keyword>
<evidence type="ECO:0000313" key="6">
    <source>
        <dbReference type="EMBL" id="HGT46461.1"/>
    </source>
</evidence>
<dbReference type="SUPFAM" id="SSF53448">
    <property type="entry name" value="Nucleotide-diphospho-sugar transferases"/>
    <property type="match status" value="1"/>
</dbReference>
<gene>
    <name evidence="6" type="ORF">ENS56_00300</name>
</gene>
<evidence type="ECO:0000256" key="3">
    <source>
        <dbReference type="ARBA" id="ARBA00022679"/>
    </source>
</evidence>
<evidence type="ECO:0000256" key="1">
    <source>
        <dbReference type="ARBA" id="ARBA00006739"/>
    </source>
</evidence>
<dbReference type="PANTHER" id="PTHR43630:SF1">
    <property type="entry name" value="POLY-BETA-1,6-N-ACETYL-D-GLUCOSAMINE SYNTHASE"/>
    <property type="match status" value="1"/>
</dbReference>
<sequence length="358" mass="41123">MTFIAIILPILLLSCSILIISGLKKSLSAKFSSPINSENISVVIALKNEINNLPALLNTLNQLNYDSEKHEIIFVDDNSEDDSYKFLENHLNKNYKLLKAANKKFPGKKGALDIGIQNSKFDIIAITDADCKPESYWLKSISKKISEGFDIVFGYSPLETGINFISKFSSFENLRNFIVYFSFAGLNVPFSAAARSFAFRKSTFNKLNGFYNTTETLSGDDDLLIREAVKNKMKVGAFRFDNDLVYSAPANSLREYLQRKSRHLKTSHYYLLRHKTLLALWHSVNIVSMYSIFLTSVSYLFVIPFSVKMLIDSALILLIRKKLPHTFRLFEILYLQFFYETFLVINFLNSLFNKDKWK</sequence>
<name>A0A832DKS4_9BACT</name>
<protein>
    <submittedName>
        <fullName evidence="6">Glycosyltransferase</fullName>
    </submittedName>
</protein>
<keyword evidence="4" id="KW-0472">Membrane</keyword>
<dbReference type="InterPro" id="IPR001173">
    <property type="entry name" value="Glyco_trans_2-like"/>
</dbReference>
<feature type="transmembrane region" description="Helical" evidence="4">
    <location>
        <begin position="177"/>
        <end position="198"/>
    </location>
</feature>
<dbReference type="AlphaFoldDB" id="A0A832DKS4"/>
<dbReference type="PANTHER" id="PTHR43630">
    <property type="entry name" value="POLY-BETA-1,6-N-ACETYL-D-GLUCOSAMINE SYNTHASE"/>
    <property type="match status" value="1"/>
</dbReference>
<feature type="transmembrane region" description="Helical" evidence="4">
    <location>
        <begin position="332"/>
        <end position="352"/>
    </location>
</feature>
<proteinExistence type="inferred from homology"/>
<keyword evidence="2" id="KW-0328">Glycosyltransferase</keyword>
<evidence type="ECO:0000259" key="5">
    <source>
        <dbReference type="Pfam" id="PF00535"/>
    </source>
</evidence>
<keyword evidence="3 6" id="KW-0808">Transferase</keyword>
<dbReference type="Gene3D" id="3.90.550.10">
    <property type="entry name" value="Spore Coat Polysaccharide Biosynthesis Protein SpsA, Chain A"/>
    <property type="match status" value="1"/>
</dbReference>
<dbReference type="GO" id="GO:0016757">
    <property type="term" value="F:glycosyltransferase activity"/>
    <property type="evidence" value="ECO:0007669"/>
    <property type="project" value="UniProtKB-KW"/>
</dbReference>
<evidence type="ECO:0000256" key="2">
    <source>
        <dbReference type="ARBA" id="ARBA00022676"/>
    </source>
</evidence>
<reference evidence="6" key="1">
    <citation type="journal article" date="2020" name="mSystems">
        <title>Genome- and Community-Level Interaction Insights into Carbon Utilization and Element Cycling Functions of Hydrothermarchaeota in Hydrothermal Sediment.</title>
        <authorList>
            <person name="Zhou Z."/>
            <person name="Liu Y."/>
            <person name="Xu W."/>
            <person name="Pan J."/>
            <person name="Luo Z.H."/>
            <person name="Li M."/>
        </authorList>
    </citation>
    <scope>NUCLEOTIDE SEQUENCE [LARGE SCALE GENOMIC DNA]</scope>
    <source>
        <strain evidence="6">SpSt-500</strain>
    </source>
</reference>
<feature type="transmembrane region" description="Helical" evidence="4">
    <location>
        <begin position="276"/>
        <end position="293"/>
    </location>
</feature>
<keyword evidence="4" id="KW-0812">Transmembrane</keyword>
<comment type="caution">
    <text evidence="6">The sequence shown here is derived from an EMBL/GenBank/DDBJ whole genome shotgun (WGS) entry which is preliminary data.</text>
</comment>
<feature type="domain" description="Glycosyltransferase 2-like" evidence="5">
    <location>
        <begin position="41"/>
        <end position="171"/>
    </location>
</feature>